<dbReference type="Proteomes" id="UP000053864">
    <property type="component" value="Unassembled WGS sequence"/>
</dbReference>
<dbReference type="PANTHER" id="PTHR28018">
    <property type="entry name" value="RESPIRATORY SUPERCOMPLEX FACTOR 2, MITOCHONDRIAL"/>
    <property type="match status" value="1"/>
</dbReference>
<evidence type="ECO:0000313" key="7">
    <source>
        <dbReference type="EMBL" id="ETL39756.1"/>
    </source>
</evidence>
<dbReference type="InterPro" id="IPR040153">
    <property type="entry name" value="Rcf2"/>
</dbReference>
<keyword evidence="2 5" id="KW-0812">Transmembrane</keyword>
<evidence type="ECO:0000256" key="5">
    <source>
        <dbReference type="SAM" id="Phobius"/>
    </source>
</evidence>
<organism evidence="7 8">
    <name type="scientific">Phytophthora nicotianae</name>
    <name type="common">Potato buckeye rot agent</name>
    <name type="synonym">Phytophthora parasitica</name>
    <dbReference type="NCBI Taxonomy" id="4792"/>
    <lineage>
        <taxon>Eukaryota</taxon>
        <taxon>Sar</taxon>
        <taxon>Stramenopiles</taxon>
        <taxon>Oomycota</taxon>
        <taxon>Peronosporomycetes</taxon>
        <taxon>Peronosporales</taxon>
        <taxon>Peronosporaceae</taxon>
        <taxon>Phytophthora</taxon>
    </lineage>
</organism>
<feature type="domain" description="HIG1" evidence="6">
    <location>
        <begin position="126"/>
        <end position="218"/>
    </location>
</feature>
<evidence type="ECO:0000256" key="1">
    <source>
        <dbReference type="ARBA" id="ARBA00004173"/>
    </source>
</evidence>
<gene>
    <name evidence="7" type="ORF">L916_08943</name>
</gene>
<feature type="transmembrane region" description="Helical" evidence="5">
    <location>
        <begin position="61"/>
        <end position="79"/>
    </location>
</feature>
<keyword evidence="4 5" id="KW-0472">Membrane</keyword>
<sequence length="231" mass="25426">NLCLQPCGLPSASTRLFPNRPASTQITSISFAMHKSAHDFTEAKRQKDIISWDAYTSGLKAGAWASLAMGAVVYSANAYHRGFRARLGVSGKWALVVSAYLAGFAIVAENRLLAGARNPDQYMAALDPNYVEIRIMKTRLPLHKRAANFVYDHPYRSLVTAGVPLVGGIFAYQTTNTSIARSQQIMHTRIYGQAAVVALLLGSMAFHDYMAKRGRFEENEDDVPKIEDIKA</sequence>
<evidence type="ECO:0000256" key="3">
    <source>
        <dbReference type="ARBA" id="ARBA00022989"/>
    </source>
</evidence>
<dbReference type="VEuPathDB" id="FungiDB:PPTG_12162"/>
<dbReference type="GO" id="GO:0005739">
    <property type="term" value="C:mitochondrion"/>
    <property type="evidence" value="ECO:0007669"/>
    <property type="project" value="UniProtKB-SubCell"/>
</dbReference>
<evidence type="ECO:0000256" key="2">
    <source>
        <dbReference type="ARBA" id="ARBA00022692"/>
    </source>
</evidence>
<keyword evidence="3 5" id="KW-1133">Transmembrane helix</keyword>
<dbReference type="GO" id="GO:0033617">
    <property type="term" value="P:mitochondrial respiratory chain complex IV assembly"/>
    <property type="evidence" value="ECO:0007669"/>
    <property type="project" value="TreeGrafter"/>
</dbReference>
<comment type="subcellular location">
    <subcellularLocation>
        <location evidence="1">Mitochondrion</location>
    </subcellularLocation>
</comment>
<accession>W2J081</accession>
<dbReference type="PANTHER" id="PTHR28018:SF3">
    <property type="entry name" value="RESPIRATORY SUPERCOMPLEX FACTOR 2, MITOCHONDRIAL"/>
    <property type="match status" value="1"/>
</dbReference>
<feature type="non-terminal residue" evidence="7">
    <location>
        <position position="1"/>
    </location>
</feature>
<evidence type="ECO:0000313" key="8">
    <source>
        <dbReference type="Proteomes" id="UP000053864"/>
    </source>
</evidence>
<dbReference type="AlphaFoldDB" id="W2J081"/>
<dbReference type="PROSITE" id="PS51503">
    <property type="entry name" value="HIG1"/>
    <property type="match status" value="1"/>
</dbReference>
<dbReference type="InterPro" id="IPR007667">
    <property type="entry name" value="Hypoxia_induced_domain"/>
</dbReference>
<dbReference type="EMBL" id="KI673026">
    <property type="protein sequence ID" value="ETL39756.1"/>
    <property type="molecule type" value="Genomic_DNA"/>
</dbReference>
<evidence type="ECO:0000259" key="6">
    <source>
        <dbReference type="PROSITE" id="PS51503"/>
    </source>
</evidence>
<reference evidence="7 8" key="1">
    <citation type="submission" date="2013-11" db="EMBL/GenBank/DDBJ databases">
        <title>The Genome Sequence of Phytophthora parasitica CJ05E6.</title>
        <authorList>
            <consortium name="The Broad Institute Genomics Platform"/>
            <person name="Russ C."/>
            <person name="Tyler B."/>
            <person name="Panabieres F."/>
            <person name="Shan W."/>
            <person name="Tripathy S."/>
            <person name="Grunwald N."/>
            <person name="Machado M."/>
            <person name="Johnson C.S."/>
            <person name="Arredondo F."/>
            <person name="Hong C."/>
            <person name="Coffey M."/>
            <person name="Young S.K."/>
            <person name="Zeng Q."/>
            <person name="Gargeya S."/>
            <person name="Fitzgerald M."/>
            <person name="Abouelleil A."/>
            <person name="Alvarado L."/>
            <person name="Chapman S.B."/>
            <person name="Gainer-Dewar J."/>
            <person name="Goldberg J."/>
            <person name="Griggs A."/>
            <person name="Gujja S."/>
            <person name="Hansen M."/>
            <person name="Howarth C."/>
            <person name="Imamovic A."/>
            <person name="Ireland A."/>
            <person name="Larimer J."/>
            <person name="McCowan C."/>
            <person name="Murphy C."/>
            <person name="Pearson M."/>
            <person name="Poon T.W."/>
            <person name="Priest M."/>
            <person name="Roberts A."/>
            <person name="Saif S."/>
            <person name="Shea T."/>
            <person name="Sykes S."/>
            <person name="Wortman J."/>
            <person name="Nusbaum C."/>
            <person name="Birren B."/>
        </authorList>
    </citation>
    <scope>NUCLEOTIDE SEQUENCE [LARGE SCALE GENOMIC DNA]</scope>
    <source>
        <strain evidence="7 8">CJ05E6</strain>
    </source>
</reference>
<proteinExistence type="predicted"/>
<name>W2J081_PHYNI</name>
<feature type="transmembrane region" description="Helical" evidence="5">
    <location>
        <begin position="91"/>
        <end position="108"/>
    </location>
</feature>
<dbReference type="Pfam" id="PF04588">
    <property type="entry name" value="HIG_1_N"/>
    <property type="match status" value="1"/>
</dbReference>
<evidence type="ECO:0000256" key="4">
    <source>
        <dbReference type="ARBA" id="ARBA00023136"/>
    </source>
</evidence>
<protein>
    <recommendedName>
        <fullName evidence="6">HIG1 domain-containing protein</fullName>
    </recommendedName>
</protein>